<keyword evidence="1" id="KW-0175">Coiled coil</keyword>
<gene>
    <name evidence="2" type="ORF">EM808_11690</name>
</gene>
<feature type="coiled-coil region" evidence="1">
    <location>
        <begin position="164"/>
        <end position="198"/>
    </location>
</feature>
<accession>A0A437KAG2</accession>
<organism evidence="2 3">
    <name type="scientific">Niallia taxi</name>
    <dbReference type="NCBI Taxonomy" id="2499688"/>
    <lineage>
        <taxon>Bacteria</taxon>
        <taxon>Bacillati</taxon>
        <taxon>Bacillota</taxon>
        <taxon>Bacilli</taxon>
        <taxon>Bacillales</taxon>
        <taxon>Bacillaceae</taxon>
        <taxon>Niallia</taxon>
    </lineage>
</organism>
<dbReference type="AlphaFoldDB" id="A0A437KAG2"/>
<comment type="caution">
    <text evidence="2">The sequence shown here is derived from an EMBL/GenBank/DDBJ whole genome shotgun (WGS) entry which is preliminary data.</text>
</comment>
<name>A0A437KAG2_9BACI</name>
<sequence>MEDKHQREELRELLLEEFQYDQIYNLALSHTSEEDIWTDSILSINPDTHYVAIKASEFIGRDDATIRHYLRSELSDIYIKPQKHGRYYRLNYITIFRIHLISLLMEKVGMTTNQLLVELGAEPTFESNRKSSNDALIEQISNFKEAVNYLYNSNMNYQNLLLEILAMDRSVNQLKYEITQLEREMSESNQEIKQLESAAYQDYLLDRQNHIMVASLRKKQKTSIFSLFKKDTDDEPLITEEVDKQLKDKRLDAIKDQIAQLKSDIEAYSGKRENLVKKLTEDEKKLLVLTEQQKYMLSDSNNGRMIEAAADFETVE</sequence>
<keyword evidence="3" id="KW-1185">Reference proteome</keyword>
<dbReference type="GeneID" id="87617274"/>
<protein>
    <recommendedName>
        <fullName evidence="4">HTH merR-type domain-containing protein</fullName>
    </recommendedName>
</protein>
<evidence type="ECO:0000313" key="2">
    <source>
        <dbReference type="EMBL" id="RVT62452.1"/>
    </source>
</evidence>
<dbReference type="EMBL" id="RZTZ01000004">
    <property type="protein sequence ID" value="RVT62452.1"/>
    <property type="molecule type" value="Genomic_DNA"/>
</dbReference>
<proteinExistence type="predicted"/>
<evidence type="ECO:0000256" key="1">
    <source>
        <dbReference type="SAM" id="Coils"/>
    </source>
</evidence>
<dbReference type="RefSeq" id="WP_127738403.1">
    <property type="nucleotide sequence ID" value="NZ_CAJCKN010000056.1"/>
</dbReference>
<dbReference type="Proteomes" id="UP000288024">
    <property type="component" value="Unassembled WGS sequence"/>
</dbReference>
<evidence type="ECO:0000313" key="3">
    <source>
        <dbReference type="Proteomes" id="UP000288024"/>
    </source>
</evidence>
<feature type="coiled-coil region" evidence="1">
    <location>
        <begin position="244"/>
        <end position="292"/>
    </location>
</feature>
<evidence type="ECO:0008006" key="4">
    <source>
        <dbReference type="Google" id="ProtNLM"/>
    </source>
</evidence>
<reference evidence="2 3" key="1">
    <citation type="submission" date="2019-01" db="EMBL/GenBank/DDBJ databases">
        <title>Bacillus sp. M5HDSG1-1, whole genome shotgun sequence.</title>
        <authorList>
            <person name="Tuo L."/>
        </authorList>
    </citation>
    <scope>NUCLEOTIDE SEQUENCE [LARGE SCALE GENOMIC DNA]</scope>
    <source>
        <strain evidence="2 3">M5HDSG1-1</strain>
    </source>
</reference>